<dbReference type="Pfam" id="PF00433">
    <property type="entry name" value="Pkinase_C"/>
    <property type="match status" value="1"/>
</dbReference>
<keyword evidence="1 8" id="KW-0723">Serine/threonine-protein kinase</keyword>
<dbReference type="SUPFAM" id="SSF56112">
    <property type="entry name" value="Protein kinase-like (PK-like)"/>
    <property type="match status" value="1"/>
</dbReference>
<feature type="region of interest" description="Disordered" evidence="9">
    <location>
        <begin position="346"/>
        <end position="373"/>
    </location>
</feature>
<dbReference type="PANTHER" id="PTHR24351">
    <property type="entry name" value="RIBOSOMAL PROTEIN S6 KINASE"/>
    <property type="match status" value="1"/>
</dbReference>
<accession>A0A452U9S3</accession>
<keyword evidence="5" id="KW-0418">Kinase</keyword>
<feature type="compositionally biased region" description="Polar residues" evidence="9">
    <location>
        <begin position="9"/>
        <end position="18"/>
    </location>
</feature>
<dbReference type="InterPro" id="IPR017441">
    <property type="entry name" value="Protein_kinase_ATP_BS"/>
</dbReference>
<dbReference type="InterPro" id="IPR017892">
    <property type="entry name" value="Pkinase_C"/>
</dbReference>
<evidence type="ECO:0000256" key="9">
    <source>
        <dbReference type="SAM" id="MobiDB-lite"/>
    </source>
</evidence>
<feature type="domain" description="AGC-kinase C-terminal" evidence="11">
    <location>
        <begin position="327"/>
        <end position="397"/>
    </location>
</feature>
<evidence type="ECO:0000256" key="4">
    <source>
        <dbReference type="ARBA" id="ARBA00022741"/>
    </source>
</evidence>
<evidence type="ECO:0000259" key="11">
    <source>
        <dbReference type="PROSITE" id="PS51285"/>
    </source>
</evidence>
<dbReference type="AlphaFoldDB" id="A0A452U9S3"/>
<feature type="region of interest" description="Disordered" evidence="9">
    <location>
        <begin position="405"/>
        <end position="479"/>
    </location>
</feature>
<dbReference type="InterPro" id="IPR011009">
    <property type="entry name" value="Kinase-like_dom_sf"/>
</dbReference>
<dbReference type="PROSITE" id="PS50011">
    <property type="entry name" value="PROTEIN_KINASE_DOM"/>
    <property type="match status" value="1"/>
</dbReference>
<evidence type="ECO:0000256" key="3">
    <source>
        <dbReference type="ARBA" id="ARBA00022679"/>
    </source>
</evidence>
<keyword evidence="6 7" id="KW-0067">ATP-binding</keyword>
<dbReference type="InterPro" id="IPR000719">
    <property type="entry name" value="Prot_kinase_dom"/>
</dbReference>
<evidence type="ECO:0000256" key="5">
    <source>
        <dbReference type="ARBA" id="ARBA00022777"/>
    </source>
</evidence>
<dbReference type="PROSITE" id="PS00108">
    <property type="entry name" value="PROTEIN_KINASE_ST"/>
    <property type="match status" value="1"/>
</dbReference>
<dbReference type="GO" id="GO:0004674">
    <property type="term" value="F:protein serine/threonine kinase activity"/>
    <property type="evidence" value="ECO:0007669"/>
    <property type="project" value="UniProtKB-KW"/>
</dbReference>
<dbReference type="GeneTree" id="ENSGT00940000155062"/>
<evidence type="ECO:0000256" key="7">
    <source>
        <dbReference type="PROSITE-ProRule" id="PRU10141"/>
    </source>
</evidence>
<feature type="region of interest" description="Disordered" evidence="9">
    <location>
        <begin position="234"/>
        <end position="257"/>
    </location>
</feature>
<dbReference type="GO" id="GO:0005524">
    <property type="term" value="F:ATP binding"/>
    <property type="evidence" value="ECO:0007669"/>
    <property type="project" value="UniProtKB-UniRule"/>
</dbReference>
<reference evidence="12" key="1">
    <citation type="submission" date="2019-03" db="UniProtKB">
        <authorList>
            <consortium name="Ensembl"/>
        </authorList>
    </citation>
    <scope>IDENTIFICATION</scope>
</reference>
<dbReference type="CDD" id="cd05584">
    <property type="entry name" value="STKc_p70S6K"/>
    <property type="match status" value="1"/>
</dbReference>
<dbReference type="Ensembl" id="ENSUMAT00000020700.1">
    <property type="protein sequence ID" value="ENSUMAP00000017533.1"/>
    <property type="gene ID" value="ENSUMAG00000012544.1"/>
</dbReference>
<keyword evidence="4 7" id="KW-0547">Nucleotide-binding</keyword>
<dbReference type="Gene3D" id="1.10.510.10">
    <property type="entry name" value="Transferase(Phosphotransferase) domain 1"/>
    <property type="match status" value="2"/>
</dbReference>
<keyword evidence="3" id="KW-0808">Transferase</keyword>
<feature type="domain" description="Protein kinase" evidence="10">
    <location>
        <begin position="57"/>
        <end position="326"/>
    </location>
</feature>
<feature type="compositionally biased region" description="Pro residues" evidence="9">
    <location>
        <begin position="438"/>
        <end position="463"/>
    </location>
</feature>
<dbReference type="Pfam" id="PF00069">
    <property type="entry name" value="Pkinase"/>
    <property type="match status" value="1"/>
</dbReference>
<feature type="binding site" evidence="7">
    <location>
        <position position="89"/>
    </location>
    <ligand>
        <name>ATP</name>
        <dbReference type="ChEBI" id="CHEBI:30616"/>
    </ligand>
</feature>
<feature type="compositionally biased region" description="Gly residues" evidence="9">
    <location>
        <begin position="237"/>
        <end position="251"/>
    </location>
</feature>
<dbReference type="FunFam" id="3.30.200.20:FF:000587">
    <property type="entry name" value="Non-specific serine/threonine protein kinase"/>
    <property type="match status" value="1"/>
</dbReference>
<dbReference type="SMART" id="SM00133">
    <property type="entry name" value="S_TK_X"/>
    <property type="match status" value="1"/>
</dbReference>
<evidence type="ECO:0000256" key="2">
    <source>
        <dbReference type="ARBA" id="ARBA00022553"/>
    </source>
</evidence>
<dbReference type="PROSITE" id="PS51285">
    <property type="entry name" value="AGC_KINASE_CTER"/>
    <property type="match status" value="1"/>
</dbReference>
<protein>
    <submittedName>
        <fullName evidence="12">Ribosomal protein S6 kinase B2</fullName>
    </submittedName>
</protein>
<name>A0A452U9S3_URSMA</name>
<feature type="compositionally biased region" description="Polar residues" evidence="9">
    <location>
        <begin position="355"/>
        <end position="366"/>
    </location>
</feature>
<evidence type="ECO:0000313" key="12">
    <source>
        <dbReference type="Ensembl" id="ENSUMAP00000017533"/>
    </source>
</evidence>
<sequence length="479" mass="52754">KKPSRDLSVEQSPNTGSTGALPPLTSCVTRCVGHCEEMELTETSVNQGPERIGPHCFELLRVLGKGGYGKVFQVRKVQGTNLGKIYAMKVLRKAKIVRNAKDTAHTRAERNILESVKHPFIVELAYAFQTGGKLYLILECLSGGELFTHLEREGIFLEDTACFYLAEITLALGHLHSQGIIYRDLKPENIMLSGQGHIKLTDFGLCKESIHEGAVTHTFCGTIEYMAPEILVRSGHNRGGPHPGAGARPGPGGRPPSLTLCLLQPPFTAENRKKTMDKIIKGKLILPPYLTPDARDLVKKFLKRNPSQRIGGGPGDAADVQRHPFFRHINWDDLLARRVDPPFRPSLQSEEDVSQFDTHFTRQTPVDSPDDTALSESANQAFLGFTYVAPSVLDSIKEGFSFQPKLRSPRRLNSSPRTPVRYHRPEGSVSGPLEPKEPPLPPLLPPPPPPPPPSRTAPLPIRPPSGTKKSKRGRGRPGR</sequence>
<dbReference type="PROSITE" id="PS00107">
    <property type="entry name" value="PROTEIN_KINASE_ATP"/>
    <property type="match status" value="1"/>
</dbReference>
<keyword evidence="2" id="KW-0597">Phosphoprotein</keyword>
<dbReference type="InterPro" id="IPR008271">
    <property type="entry name" value="Ser/Thr_kinase_AS"/>
</dbReference>
<evidence type="ECO:0000256" key="8">
    <source>
        <dbReference type="RuleBase" id="RU000304"/>
    </source>
</evidence>
<dbReference type="InterPro" id="IPR000961">
    <property type="entry name" value="AGC-kinase_C"/>
</dbReference>
<evidence type="ECO:0000256" key="6">
    <source>
        <dbReference type="ARBA" id="ARBA00022840"/>
    </source>
</evidence>
<evidence type="ECO:0000256" key="1">
    <source>
        <dbReference type="ARBA" id="ARBA00022527"/>
    </source>
</evidence>
<feature type="compositionally biased region" description="Basic residues" evidence="9">
    <location>
        <begin position="468"/>
        <end position="479"/>
    </location>
</feature>
<feature type="region of interest" description="Disordered" evidence="9">
    <location>
        <begin position="1"/>
        <end position="21"/>
    </location>
</feature>
<gene>
    <name evidence="12" type="primary">RPS6KB2</name>
</gene>
<dbReference type="SMART" id="SM00220">
    <property type="entry name" value="S_TKc"/>
    <property type="match status" value="1"/>
</dbReference>
<proteinExistence type="inferred from homology"/>
<evidence type="ECO:0000259" key="10">
    <source>
        <dbReference type="PROSITE" id="PS50011"/>
    </source>
</evidence>
<organism evidence="12">
    <name type="scientific">Ursus maritimus</name>
    <name type="common">Polar bear</name>
    <name type="synonym">Thalarctos maritimus</name>
    <dbReference type="NCBI Taxonomy" id="29073"/>
    <lineage>
        <taxon>Eukaryota</taxon>
        <taxon>Metazoa</taxon>
        <taxon>Chordata</taxon>
        <taxon>Craniata</taxon>
        <taxon>Vertebrata</taxon>
        <taxon>Euteleostomi</taxon>
        <taxon>Mammalia</taxon>
        <taxon>Eutheria</taxon>
        <taxon>Laurasiatheria</taxon>
        <taxon>Carnivora</taxon>
        <taxon>Caniformia</taxon>
        <taxon>Ursidae</taxon>
        <taxon>Ursus</taxon>
    </lineage>
</organism>
<dbReference type="FunFam" id="1.10.510.10:FF:000210">
    <property type="entry name" value="Non-specific serine/threonine protein kinase"/>
    <property type="match status" value="1"/>
</dbReference>
<dbReference type="FunFam" id="3.30.200.20:FF:001128">
    <property type="entry name" value="Non-specific serine/threonine protein kinase"/>
    <property type="match status" value="1"/>
</dbReference>
<comment type="similarity">
    <text evidence="8">Belongs to the protein kinase superfamily.</text>
</comment>
<dbReference type="Gene3D" id="3.30.200.20">
    <property type="entry name" value="Phosphorylase Kinase, domain 1"/>
    <property type="match status" value="2"/>
</dbReference>